<keyword evidence="12" id="KW-1185">Reference proteome</keyword>
<evidence type="ECO:0000256" key="4">
    <source>
        <dbReference type="ARBA" id="ARBA00022490"/>
    </source>
</evidence>
<evidence type="ECO:0000256" key="1">
    <source>
        <dbReference type="ARBA" id="ARBA00000348"/>
    </source>
</evidence>
<dbReference type="Pfam" id="PF13580">
    <property type="entry name" value="SIS_2"/>
    <property type="match status" value="1"/>
</dbReference>
<evidence type="ECO:0000256" key="2">
    <source>
        <dbReference type="ARBA" id="ARBA00004496"/>
    </source>
</evidence>
<dbReference type="Proteomes" id="UP000272888">
    <property type="component" value="Unassembled WGS sequence"/>
</dbReference>
<keyword evidence="4 9" id="KW-0963">Cytoplasm</keyword>
<feature type="binding site" evidence="9">
    <location>
        <position position="58"/>
    </location>
    <ligand>
        <name>Zn(2+)</name>
        <dbReference type="ChEBI" id="CHEBI:29105"/>
    </ligand>
</feature>
<feature type="binding site" evidence="9">
    <location>
        <begin position="115"/>
        <end position="117"/>
    </location>
    <ligand>
        <name>substrate</name>
    </ligand>
</feature>
<evidence type="ECO:0000256" key="3">
    <source>
        <dbReference type="ARBA" id="ARBA00009894"/>
    </source>
</evidence>
<dbReference type="Gene3D" id="3.40.50.10490">
    <property type="entry name" value="Glucose-6-phosphate isomerase like protein, domain 1"/>
    <property type="match status" value="1"/>
</dbReference>
<keyword evidence="6 9" id="KW-0862">Zinc</keyword>
<dbReference type="CDD" id="cd05006">
    <property type="entry name" value="SIS_GmhA"/>
    <property type="match status" value="1"/>
</dbReference>
<organism evidence="11 12">
    <name type="scientific">Corallococcus llansteffanensis</name>
    <dbReference type="NCBI Taxonomy" id="2316731"/>
    <lineage>
        <taxon>Bacteria</taxon>
        <taxon>Pseudomonadati</taxon>
        <taxon>Myxococcota</taxon>
        <taxon>Myxococcia</taxon>
        <taxon>Myxococcales</taxon>
        <taxon>Cystobacterineae</taxon>
        <taxon>Myxococcaceae</taxon>
        <taxon>Corallococcus</taxon>
    </lineage>
</organism>
<feature type="binding site" evidence="9">
    <location>
        <position position="167"/>
    </location>
    <ligand>
        <name>Zn(2+)</name>
        <dbReference type="ChEBI" id="CHEBI:29105"/>
    </ligand>
</feature>
<dbReference type="GO" id="GO:2001061">
    <property type="term" value="P:D-glycero-D-manno-heptose 7-phosphate biosynthetic process"/>
    <property type="evidence" value="ECO:0007669"/>
    <property type="project" value="UniProtKB-UniPathway"/>
</dbReference>
<evidence type="ECO:0000256" key="9">
    <source>
        <dbReference type="HAMAP-Rule" id="MF_00067"/>
    </source>
</evidence>
<dbReference type="InterPro" id="IPR050099">
    <property type="entry name" value="SIS_GmhA/DiaA_subfam"/>
</dbReference>
<dbReference type="PANTHER" id="PTHR30390:SF6">
    <property type="entry name" value="DNAA INITIATOR-ASSOCIATING PROTEIN DIAA"/>
    <property type="match status" value="1"/>
</dbReference>
<feature type="binding site" evidence="9">
    <location>
        <position position="54"/>
    </location>
    <ligand>
        <name>Zn(2+)</name>
        <dbReference type="ChEBI" id="CHEBI:29105"/>
    </ligand>
</feature>
<evidence type="ECO:0000256" key="8">
    <source>
        <dbReference type="ARBA" id="ARBA00023277"/>
    </source>
</evidence>
<dbReference type="InterPro" id="IPR001347">
    <property type="entry name" value="SIS_dom"/>
</dbReference>
<dbReference type="GO" id="GO:0097367">
    <property type="term" value="F:carbohydrate derivative binding"/>
    <property type="evidence" value="ECO:0007669"/>
    <property type="project" value="InterPro"/>
</dbReference>
<evidence type="ECO:0000256" key="5">
    <source>
        <dbReference type="ARBA" id="ARBA00022723"/>
    </source>
</evidence>
<evidence type="ECO:0000256" key="6">
    <source>
        <dbReference type="ARBA" id="ARBA00022833"/>
    </source>
</evidence>
<comment type="cofactor">
    <cofactor evidence="9">
        <name>Zn(2+)</name>
        <dbReference type="ChEBI" id="CHEBI:29105"/>
    </cofactor>
    <text evidence="9">Binds 1 zinc ion per subunit.</text>
</comment>
<comment type="subcellular location">
    <subcellularLocation>
        <location evidence="2 9">Cytoplasm</location>
    </subcellularLocation>
</comment>
<gene>
    <name evidence="9" type="primary">gmhA</name>
    <name evidence="11" type="ORF">D7V93_05140</name>
</gene>
<dbReference type="GO" id="GO:0005975">
    <property type="term" value="P:carbohydrate metabolic process"/>
    <property type="evidence" value="ECO:0007669"/>
    <property type="project" value="UniProtKB-UniRule"/>
</dbReference>
<proteinExistence type="inferred from homology"/>
<dbReference type="GO" id="GO:0005737">
    <property type="term" value="C:cytoplasm"/>
    <property type="evidence" value="ECO:0007669"/>
    <property type="project" value="UniProtKB-SubCell"/>
</dbReference>
<keyword evidence="5 9" id="KW-0479">Metal-binding</keyword>
<protein>
    <recommendedName>
        <fullName evidence="9">Phosphoheptose isomerase</fullName>
        <ecNumber evidence="9">5.3.1.28</ecNumber>
    </recommendedName>
    <alternativeName>
        <fullName evidence="9">Sedoheptulose 7-phosphate isomerase</fullName>
    </alternativeName>
</protein>
<feature type="binding site" evidence="9">
    <location>
        <begin position="45"/>
        <end position="47"/>
    </location>
    <ligand>
        <name>substrate</name>
    </ligand>
</feature>
<dbReference type="InterPro" id="IPR035461">
    <property type="entry name" value="GmhA/DiaA"/>
</dbReference>
<comment type="function">
    <text evidence="9">Catalyzes the isomerization of sedoheptulose 7-phosphate in D-glycero-D-manno-heptose 7-phosphate.</text>
</comment>
<name>A0A3A8QBK5_9BACT</name>
<keyword evidence="7 9" id="KW-0413">Isomerase</keyword>
<accession>A0A3A8QBK5</accession>
<dbReference type="EC" id="5.3.1.28" evidence="9"/>
<dbReference type="EMBL" id="RAWB01000032">
    <property type="protein sequence ID" value="RKH65976.1"/>
    <property type="molecule type" value="Genomic_DNA"/>
</dbReference>
<evidence type="ECO:0000313" key="12">
    <source>
        <dbReference type="Proteomes" id="UP000272888"/>
    </source>
</evidence>
<comment type="catalytic activity">
    <reaction evidence="1 9">
        <text>2 D-sedoheptulose 7-phosphate = D-glycero-alpha-D-manno-heptose 7-phosphate + D-glycero-beta-D-manno-heptose 7-phosphate</text>
        <dbReference type="Rhea" id="RHEA:27489"/>
        <dbReference type="ChEBI" id="CHEBI:57483"/>
        <dbReference type="ChEBI" id="CHEBI:60203"/>
        <dbReference type="ChEBI" id="CHEBI:60204"/>
        <dbReference type="EC" id="5.3.1.28"/>
    </reaction>
</comment>
<dbReference type="UniPathway" id="UPA00041">
    <property type="reaction ID" value="UER00436"/>
</dbReference>
<dbReference type="PROSITE" id="PS51464">
    <property type="entry name" value="SIS"/>
    <property type="match status" value="1"/>
</dbReference>
<evidence type="ECO:0000259" key="10">
    <source>
        <dbReference type="PROSITE" id="PS51464"/>
    </source>
</evidence>
<dbReference type="SUPFAM" id="SSF53697">
    <property type="entry name" value="SIS domain"/>
    <property type="match status" value="1"/>
</dbReference>
<feature type="binding site" evidence="9">
    <location>
        <position position="58"/>
    </location>
    <ligand>
        <name>substrate</name>
    </ligand>
</feature>
<comment type="pathway">
    <text evidence="9">Carbohydrate biosynthesis; D-glycero-D-manno-heptose 7-phosphate biosynthesis; D-glycero-alpha-D-manno-heptose 7-phosphate and D-glycero-beta-D-manno-heptose 7-phosphate from sedoheptulose 7-phosphate: step 1/1.</text>
</comment>
<evidence type="ECO:0000313" key="11">
    <source>
        <dbReference type="EMBL" id="RKH65976.1"/>
    </source>
</evidence>
<comment type="similarity">
    <text evidence="3 9">Belongs to the SIS family. GmhA subfamily.</text>
</comment>
<dbReference type="InterPro" id="IPR004515">
    <property type="entry name" value="Phosphoheptose_Isoase"/>
</dbReference>
<reference evidence="12" key="1">
    <citation type="submission" date="2018-09" db="EMBL/GenBank/DDBJ databases">
        <authorList>
            <person name="Livingstone P.G."/>
            <person name="Whitworth D.E."/>
        </authorList>
    </citation>
    <scope>NUCLEOTIDE SEQUENCE [LARGE SCALE GENOMIC DNA]</scope>
    <source>
        <strain evidence="12">CA051B</strain>
    </source>
</reference>
<feature type="binding site" evidence="9">
    <location>
        <position position="175"/>
    </location>
    <ligand>
        <name>Zn(2+)</name>
        <dbReference type="ChEBI" id="CHEBI:29105"/>
    </ligand>
</feature>
<evidence type="ECO:0000256" key="7">
    <source>
        <dbReference type="ARBA" id="ARBA00023235"/>
    </source>
</evidence>
<sequence>MRQHVLGSIDVKQRLLVECEREIQQAAGLLSQALRSGGKVLLCGNGGSAADCQHLAAEFVSALSHDFERPGLAAIALTTDTSLITAHANDFGFSHIFERQVQALGRPGDVLIGISTSGESENVVRAFRCARLQGLRTVALTGSGGGRLLALGDVCVRVPSTNVQHVQECHITIAHLLCMLVESGLVVAQPVAAAAGWGVGHGK</sequence>
<dbReference type="PANTHER" id="PTHR30390">
    <property type="entry name" value="SEDOHEPTULOSE 7-PHOSPHATE ISOMERASE / DNAA INITIATOR-ASSOCIATING FACTOR FOR REPLICATION INITIATION"/>
    <property type="match status" value="1"/>
</dbReference>
<dbReference type="GO" id="GO:0008270">
    <property type="term" value="F:zinc ion binding"/>
    <property type="evidence" value="ECO:0007669"/>
    <property type="project" value="UniProtKB-UniRule"/>
</dbReference>
<keyword evidence="8 9" id="KW-0119">Carbohydrate metabolism</keyword>
<feature type="binding site" evidence="9">
    <location>
        <begin position="89"/>
        <end position="90"/>
    </location>
    <ligand>
        <name>substrate</name>
    </ligand>
</feature>
<feature type="binding site" evidence="9">
    <location>
        <position position="167"/>
    </location>
    <ligand>
        <name>substrate</name>
    </ligand>
</feature>
<dbReference type="GO" id="GO:0008968">
    <property type="term" value="F:D-sedoheptulose 7-phosphate isomerase activity"/>
    <property type="evidence" value="ECO:0007669"/>
    <property type="project" value="UniProtKB-UniRule"/>
</dbReference>
<comment type="caution">
    <text evidence="11">The sequence shown here is derived from an EMBL/GenBank/DDBJ whole genome shotgun (WGS) entry which is preliminary data.</text>
</comment>
<dbReference type="HAMAP" id="MF_00067">
    <property type="entry name" value="GmhA"/>
    <property type="match status" value="1"/>
</dbReference>
<comment type="miscellaneous">
    <text evidence="9">The reaction produces a racemic mixture of D-glycero-alpha-D-manno-heptose 7-phosphate and D-glycero-beta-D-manno-heptose 7-phosphate.</text>
</comment>
<dbReference type="AlphaFoldDB" id="A0A3A8QBK5"/>
<feature type="domain" description="SIS" evidence="10">
    <location>
        <begin position="30"/>
        <end position="190"/>
    </location>
</feature>
<feature type="binding site" evidence="9">
    <location>
        <position position="120"/>
    </location>
    <ligand>
        <name>substrate</name>
    </ligand>
</feature>
<dbReference type="InterPro" id="IPR046348">
    <property type="entry name" value="SIS_dom_sf"/>
</dbReference>